<gene>
    <name evidence="4" type="ORF">FHS16_004166</name>
</gene>
<reference evidence="4 5" key="1">
    <citation type="submission" date="2020-08" db="EMBL/GenBank/DDBJ databases">
        <title>Genomic Encyclopedia of Type Strains, Phase III (KMG-III): the genomes of soil and plant-associated and newly described type strains.</title>
        <authorList>
            <person name="Whitman W."/>
        </authorList>
    </citation>
    <scope>NUCLEOTIDE SEQUENCE [LARGE SCALE GENOMIC DNA]</scope>
    <source>
        <strain evidence="4 5">CECT 8234</strain>
    </source>
</reference>
<dbReference type="SUPFAM" id="SSF51445">
    <property type="entry name" value="(Trans)glycosidases"/>
    <property type="match status" value="1"/>
</dbReference>
<sequence>MINTKLKQIWYGGDYNPDQWPEEIWHEDMRLFKEAGINVVTLPVFSWAKLQPSEEQFQFDWLDKLLNLIAENGI</sequence>
<dbReference type="InterPro" id="IPR013529">
    <property type="entry name" value="Glyco_hydro_42_N"/>
</dbReference>
<feature type="domain" description="Glycoside hydrolase family 42 N-terminal" evidence="3">
    <location>
        <begin position="14"/>
        <end position="74"/>
    </location>
</feature>
<accession>A0A7W5GBR2</accession>
<dbReference type="Proteomes" id="UP000518605">
    <property type="component" value="Unassembled WGS sequence"/>
</dbReference>
<dbReference type="Pfam" id="PF02449">
    <property type="entry name" value="Glyco_hydro_42"/>
    <property type="match status" value="1"/>
</dbReference>
<dbReference type="InterPro" id="IPR003476">
    <property type="entry name" value="Glyco_hydro_42"/>
</dbReference>
<evidence type="ECO:0000313" key="5">
    <source>
        <dbReference type="Proteomes" id="UP000518605"/>
    </source>
</evidence>
<evidence type="ECO:0000259" key="3">
    <source>
        <dbReference type="Pfam" id="PF02449"/>
    </source>
</evidence>
<dbReference type="PANTHER" id="PTHR36447">
    <property type="entry name" value="BETA-GALACTOSIDASE GANA"/>
    <property type="match status" value="1"/>
</dbReference>
<keyword evidence="2" id="KW-0326">Glycosidase</keyword>
<dbReference type="GO" id="GO:0009341">
    <property type="term" value="C:beta-galactosidase complex"/>
    <property type="evidence" value="ECO:0007669"/>
    <property type="project" value="InterPro"/>
</dbReference>
<dbReference type="AlphaFoldDB" id="A0A7W5GBR2"/>
<evidence type="ECO:0000256" key="2">
    <source>
        <dbReference type="ARBA" id="ARBA00023295"/>
    </source>
</evidence>
<name>A0A7W5GBR2_9BACL</name>
<proteinExistence type="predicted"/>
<keyword evidence="1" id="KW-0378">Hydrolase</keyword>
<dbReference type="EMBL" id="JACHXW010000013">
    <property type="protein sequence ID" value="MBB3154090.1"/>
    <property type="molecule type" value="Genomic_DNA"/>
</dbReference>
<evidence type="ECO:0000313" key="4">
    <source>
        <dbReference type="EMBL" id="MBB3154090.1"/>
    </source>
</evidence>
<dbReference type="GO" id="GO:0004565">
    <property type="term" value="F:beta-galactosidase activity"/>
    <property type="evidence" value="ECO:0007669"/>
    <property type="project" value="InterPro"/>
</dbReference>
<protein>
    <submittedName>
        <fullName evidence="4">Beta-galactosidase GanA</fullName>
    </submittedName>
</protein>
<keyword evidence="5" id="KW-1185">Reference proteome</keyword>
<dbReference type="PANTHER" id="PTHR36447:SF1">
    <property type="entry name" value="BETA-GALACTOSIDASE GANA"/>
    <property type="match status" value="1"/>
</dbReference>
<evidence type="ECO:0000256" key="1">
    <source>
        <dbReference type="ARBA" id="ARBA00022801"/>
    </source>
</evidence>
<dbReference type="GO" id="GO:0005975">
    <property type="term" value="P:carbohydrate metabolic process"/>
    <property type="evidence" value="ECO:0007669"/>
    <property type="project" value="InterPro"/>
</dbReference>
<dbReference type="Gene3D" id="3.20.20.80">
    <property type="entry name" value="Glycosidases"/>
    <property type="match status" value="1"/>
</dbReference>
<comment type="caution">
    <text evidence="4">The sequence shown here is derived from an EMBL/GenBank/DDBJ whole genome shotgun (WGS) entry which is preliminary data.</text>
</comment>
<dbReference type="InterPro" id="IPR017853">
    <property type="entry name" value="GH"/>
</dbReference>
<organism evidence="4 5">
    <name type="scientific">Paenibacillus endophyticus</name>
    <dbReference type="NCBI Taxonomy" id="1294268"/>
    <lineage>
        <taxon>Bacteria</taxon>
        <taxon>Bacillati</taxon>
        <taxon>Bacillota</taxon>
        <taxon>Bacilli</taxon>
        <taxon>Bacillales</taxon>
        <taxon>Paenibacillaceae</taxon>
        <taxon>Paenibacillus</taxon>
    </lineage>
</organism>